<dbReference type="PIRSF" id="PIRSF033490">
    <property type="entry name" value="MazF"/>
    <property type="match status" value="1"/>
</dbReference>
<dbReference type="EC" id="3.1.-.-" evidence="3"/>
<dbReference type="GO" id="GO:0016075">
    <property type="term" value="P:rRNA catabolic process"/>
    <property type="evidence" value="ECO:0007669"/>
    <property type="project" value="TreeGrafter"/>
</dbReference>
<dbReference type="SUPFAM" id="SSF50118">
    <property type="entry name" value="Cell growth inhibitor/plasmid maintenance toxic component"/>
    <property type="match status" value="1"/>
</dbReference>
<dbReference type="InterPro" id="IPR011067">
    <property type="entry name" value="Plasmid_toxin/cell-grow_inhib"/>
</dbReference>
<accession>A0A1V0NYC4</accession>
<dbReference type="GO" id="GO:0003677">
    <property type="term" value="F:DNA binding"/>
    <property type="evidence" value="ECO:0007669"/>
    <property type="project" value="InterPro"/>
</dbReference>
<dbReference type="Proteomes" id="UP000192095">
    <property type="component" value="Plasmid pUC06C"/>
</dbReference>
<name>A0A1V0NYC4_LACLL</name>
<dbReference type="PANTHER" id="PTHR33988:SF3">
    <property type="entry name" value="ENDORIBONUCLEASE TOXIN CHPB-RELATED"/>
    <property type="match status" value="1"/>
</dbReference>
<keyword evidence="3 4" id="KW-0378">Hydrolase</keyword>
<dbReference type="Pfam" id="PF02452">
    <property type="entry name" value="PemK_toxin"/>
    <property type="match status" value="1"/>
</dbReference>
<keyword evidence="3" id="KW-0540">Nuclease</keyword>
<reference evidence="4 5" key="1">
    <citation type="journal article" date="2017" name="BMC Genomics">
        <title>Comparative and functional genomics of the Lactococcus lactis taxon; insights into evolution and niche adaptation.</title>
        <authorList>
            <person name="Kelleher P."/>
            <person name="Bottacini F."/>
            <person name="Mahony J."/>
            <person name="Kilcawley K.N."/>
            <person name="van Sinderen D."/>
        </authorList>
    </citation>
    <scope>NUCLEOTIDE SEQUENCE [LARGE SCALE GENOMIC DNA]</scope>
    <source>
        <strain evidence="4 5">UC06</strain>
        <plasmid evidence="5">puc06a</plasmid>
    </source>
</reference>
<dbReference type="RefSeq" id="WP_081213817.1">
    <property type="nucleotide sequence ID" value="NZ_CP016734.2"/>
</dbReference>
<dbReference type="AlphaFoldDB" id="A0A1V0NYC4"/>
<evidence type="ECO:0000313" key="5">
    <source>
        <dbReference type="Proteomes" id="UP000192095"/>
    </source>
</evidence>
<keyword evidence="3" id="KW-0255">Endonuclease</keyword>
<dbReference type="PANTHER" id="PTHR33988">
    <property type="entry name" value="ENDORIBONUCLEASE MAZF-RELATED"/>
    <property type="match status" value="1"/>
</dbReference>
<gene>
    <name evidence="4" type="ORF">LLUC06_03945</name>
</gene>
<evidence type="ECO:0000256" key="1">
    <source>
        <dbReference type="ARBA" id="ARBA00007521"/>
    </source>
</evidence>
<dbReference type="EMBL" id="CP016734">
    <property type="protein sequence ID" value="ARE19437.1"/>
    <property type="molecule type" value="Genomic_DNA"/>
</dbReference>
<evidence type="ECO:0000313" key="4">
    <source>
        <dbReference type="EMBL" id="ARE19437.1"/>
    </source>
</evidence>
<protein>
    <recommendedName>
        <fullName evidence="3">mRNA interferase</fullName>
        <ecNumber evidence="3">3.1.-.-</ecNumber>
    </recommendedName>
</protein>
<dbReference type="GO" id="GO:0006402">
    <property type="term" value="P:mRNA catabolic process"/>
    <property type="evidence" value="ECO:0007669"/>
    <property type="project" value="TreeGrafter"/>
</dbReference>
<keyword evidence="2" id="KW-1277">Toxin-antitoxin system</keyword>
<evidence type="ECO:0000256" key="3">
    <source>
        <dbReference type="PIRNR" id="PIRNR033490"/>
    </source>
</evidence>
<dbReference type="GO" id="GO:0004521">
    <property type="term" value="F:RNA endonuclease activity"/>
    <property type="evidence" value="ECO:0007669"/>
    <property type="project" value="TreeGrafter"/>
</dbReference>
<comment type="similarity">
    <text evidence="1 3">Belongs to the PemK/MazF family.</text>
</comment>
<dbReference type="GO" id="GO:0016787">
    <property type="term" value="F:hydrolase activity"/>
    <property type="evidence" value="ECO:0007669"/>
    <property type="project" value="UniProtKB-KW"/>
</dbReference>
<dbReference type="Gene3D" id="2.30.30.110">
    <property type="match status" value="1"/>
</dbReference>
<sequence>MTQIKQGDIIIANLNPKQGHEQQGFRPLLVLSNDIVDQYSNVVIVAPISSTERRLPLYIDLPKNLKTNGVVLLDQLTTIDYRSRGAKKAEAVSKEFLQEVLDVAQRIFKI</sequence>
<evidence type="ECO:0000256" key="2">
    <source>
        <dbReference type="ARBA" id="ARBA00022649"/>
    </source>
</evidence>
<comment type="function">
    <text evidence="3">Toxic component of a type II toxin-antitoxin (TA) system.</text>
</comment>
<geneLocation type="plasmid" evidence="5">
    <name>puc06a</name>
</geneLocation>
<organism evidence="4 5">
    <name type="scientific">Lactococcus lactis subsp. lactis</name>
    <name type="common">Streptococcus lactis</name>
    <dbReference type="NCBI Taxonomy" id="1360"/>
    <lineage>
        <taxon>Bacteria</taxon>
        <taxon>Bacillati</taxon>
        <taxon>Bacillota</taxon>
        <taxon>Bacilli</taxon>
        <taxon>Lactobacillales</taxon>
        <taxon>Streptococcaceae</taxon>
        <taxon>Lactococcus</taxon>
    </lineage>
</organism>
<proteinExistence type="inferred from homology"/>
<dbReference type="InterPro" id="IPR003477">
    <property type="entry name" value="PemK-like"/>
</dbReference>
<keyword evidence="4" id="KW-0614">Plasmid</keyword>